<dbReference type="Proteomes" id="UP000464186">
    <property type="component" value="Chromosome"/>
</dbReference>
<evidence type="ECO:0000259" key="2">
    <source>
        <dbReference type="Pfam" id="PF14534"/>
    </source>
</evidence>
<reference evidence="3 4" key="1">
    <citation type="submission" date="2020-01" db="EMBL/GenBank/DDBJ databases">
        <title>Pseudarthrobacter psychrotolerans sp. nov., isolated from antarctic soil.</title>
        <authorList>
            <person name="Shin Y."/>
            <person name="Park W."/>
        </authorList>
    </citation>
    <scope>NUCLEOTIDE SEQUENCE [LARGE SCALE GENOMIC DNA]</scope>
    <source>
        <strain evidence="3 4">YJ56</strain>
    </source>
</reference>
<dbReference type="SUPFAM" id="SSF54427">
    <property type="entry name" value="NTF2-like"/>
    <property type="match status" value="1"/>
</dbReference>
<dbReference type="InterPro" id="IPR027843">
    <property type="entry name" value="DUF4440"/>
</dbReference>
<organism evidence="3 4">
    <name type="scientific">Pseudarthrobacter psychrotolerans</name>
    <dbReference type="NCBI Taxonomy" id="2697569"/>
    <lineage>
        <taxon>Bacteria</taxon>
        <taxon>Bacillati</taxon>
        <taxon>Actinomycetota</taxon>
        <taxon>Actinomycetes</taxon>
        <taxon>Micrococcales</taxon>
        <taxon>Micrococcaceae</taxon>
        <taxon>Pseudarthrobacter</taxon>
    </lineage>
</organism>
<evidence type="ECO:0000256" key="1">
    <source>
        <dbReference type="SAM" id="MobiDB-lite"/>
    </source>
</evidence>
<keyword evidence="4" id="KW-1185">Reference proteome</keyword>
<dbReference type="AlphaFoldDB" id="A0A6P1NW18"/>
<evidence type="ECO:0000313" key="4">
    <source>
        <dbReference type="Proteomes" id="UP000464186"/>
    </source>
</evidence>
<evidence type="ECO:0000313" key="3">
    <source>
        <dbReference type="EMBL" id="QHK21081.1"/>
    </source>
</evidence>
<dbReference type="EMBL" id="CP047898">
    <property type="protein sequence ID" value="QHK21081.1"/>
    <property type="molecule type" value="Genomic_DNA"/>
</dbReference>
<sequence length="140" mass="15017">MATAGSAATVHATGQAGPAAEEDVRRAEQRRFAALVNGDFDTFDDLCDDRFIYTHSTGHRDTKSSFSAACRKGLIRYHRIDATAEQIARAGDCAVVTGSMEAELTVSGALRTVRNLSTSVWVREAGTWKLLASQLTAIPA</sequence>
<name>A0A6P1NW18_9MICC</name>
<feature type="region of interest" description="Disordered" evidence="1">
    <location>
        <begin position="1"/>
        <end position="24"/>
    </location>
</feature>
<gene>
    <name evidence="3" type="ORF">GU243_16710</name>
</gene>
<feature type="domain" description="DUF4440" evidence="2">
    <location>
        <begin position="24"/>
        <end position="130"/>
    </location>
</feature>
<proteinExistence type="predicted"/>
<dbReference type="InterPro" id="IPR032710">
    <property type="entry name" value="NTF2-like_dom_sf"/>
</dbReference>
<dbReference type="Gene3D" id="3.10.450.50">
    <property type="match status" value="1"/>
</dbReference>
<protein>
    <submittedName>
        <fullName evidence="3">DUF4440 domain-containing protein</fullName>
    </submittedName>
</protein>
<dbReference type="Pfam" id="PF14534">
    <property type="entry name" value="DUF4440"/>
    <property type="match status" value="1"/>
</dbReference>
<dbReference type="KEGG" id="psey:GU243_16710"/>
<accession>A0A6P1NW18</accession>